<dbReference type="EMBL" id="JAEUWV010000024">
    <property type="protein sequence ID" value="MCO6395379.1"/>
    <property type="molecule type" value="Genomic_DNA"/>
</dbReference>
<evidence type="ECO:0000256" key="1">
    <source>
        <dbReference type="ARBA" id="ARBA00000073"/>
    </source>
</evidence>
<proteinExistence type="predicted"/>
<dbReference type="Proteomes" id="UP001205920">
    <property type="component" value="Unassembled WGS sequence"/>
</dbReference>
<dbReference type="GO" id="GO:0140098">
    <property type="term" value="F:catalytic activity, acting on RNA"/>
    <property type="evidence" value="ECO:0007669"/>
    <property type="project" value="UniProtKB-ARBA"/>
</dbReference>
<evidence type="ECO:0000313" key="7">
    <source>
        <dbReference type="Proteomes" id="UP001205920"/>
    </source>
</evidence>
<dbReference type="GO" id="GO:0000455">
    <property type="term" value="P:enzyme-directed rRNA pseudouridine synthesis"/>
    <property type="evidence" value="ECO:0007669"/>
    <property type="project" value="TreeGrafter"/>
</dbReference>
<dbReference type="InterPro" id="IPR050188">
    <property type="entry name" value="RluA_PseudoU_synthase"/>
</dbReference>
<dbReference type="RefSeq" id="WP_071573865.1">
    <property type="nucleotide sequence ID" value="NZ_JAEUWV010000024.1"/>
</dbReference>
<feature type="region of interest" description="Disordered" evidence="4">
    <location>
        <begin position="1"/>
        <end position="22"/>
    </location>
</feature>
<dbReference type="InterPro" id="IPR020103">
    <property type="entry name" value="PsdUridine_synth_cat_dom_sf"/>
</dbReference>
<gene>
    <name evidence="6" type="ORF">JMN37_10435</name>
</gene>
<evidence type="ECO:0000256" key="2">
    <source>
        <dbReference type="ARBA" id="ARBA00031870"/>
    </source>
</evidence>
<protein>
    <recommendedName>
        <fullName evidence="2">RNA pseudouridylate synthase</fullName>
    </recommendedName>
    <alternativeName>
        <fullName evidence="3">RNA-uridine isomerase</fullName>
    </alternativeName>
</protein>
<dbReference type="AlphaFoldDB" id="A0AAW5HVP0"/>
<dbReference type="Pfam" id="PF00849">
    <property type="entry name" value="PseudoU_synth_2"/>
    <property type="match status" value="1"/>
</dbReference>
<accession>A0AAW5HVP0</accession>
<evidence type="ECO:0000256" key="3">
    <source>
        <dbReference type="ARBA" id="ARBA00033164"/>
    </source>
</evidence>
<organism evidence="6 7">
    <name type="scientific">Corynebacterium lipophilum</name>
    <dbReference type="NCBI Taxonomy" id="2804918"/>
    <lineage>
        <taxon>Bacteria</taxon>
        <taxon>Bacillati</taxon>
        <taxon>Actinomycetota</taxon>
        <taxon>Actinomycetes</taxon>
        <taxon>Mycobacteriales</taxon>
        <taxon>Corynebacteriaceae</taxon>
        <taxon>Corynebacterium</taxon>
    </lineage>
</organism>
<dbReference type="GO" id="GO:0009982">
    <property type="term" value="F:pseudouridine synthase activity"/>
    <property type="evidence" value="ECO:0007669"/>
    <property type="project" value="InterPro"/>
</dbReference>
<dbReference type="InterPro" id="IPR006224">
    <property type="entry name" value="PsdUridine_synth_RluA-like_CS"/>
</dbReference>
<dbReference type="PANTHER" id="PTHR21600:SF84">
    <property type="entry name" value="PSEUDOURIDINE SYNTHASE RSUA_RLUA-LIKE DOMAIN-CONTAINING PROTEIN"/>
    <property type="match status" value="1"/>
</dbReference>
<dbReference type="InterPro" id="IPR006145">
    <property type="entry name" value="PsdUridine_synth_RsuA/RluA"/>
</dbReference>
<dbReference type="PROSITE" id="PS01129">
    <property type="entry name" value="PSI_RLU"/>
    <property type="match status" value="1"/>
</dbReference>
<keyword evidence="7" id="KW-1185">Reference proteome</keyword>
<evidence type="ECO:0000256" key="4">
    <source>
        <dbReference type="SAM" id="MobiDB-lite"/>
    </source>
</evidence>
<dbReference type="Gene3D" id="3.30.2350.10">
    <property type="entry name" value="Pseudouridine synthase"/>
    <property type="match status" value="1"/>
</dbReference>
<comment type="catalytic activity">
    <reaction evidence="1">
        <text>a uridine in RNA = a pseudouridine in RNA</text>
        <dbReference type="Rhea" id="RHEA:48348"/>
        <dbReference type="Rhea" id="RHEA-COMP:12068"/>
        <dbReference type="Rhea" id="RHEA-COMP:12069"/>
        <dbReference type="ChEBI" id="CHEBI:65314"/>
        <dbReference type="ChEBI" id="CHEBI:65315"/>
    </reaction>
</comment>
<dbReference type="SUPFAM" id="SSF55120">
    <property type="entry name" value="Pseudouridine synthase"/>
    <property type="match status" value="1"/>
</dbReference>
<feature type="domain" description="Pseudouridine synthase RsuA/RluA-like" evidence="5">
    <location>
        <begin position="108"/>
        <end position="268"/>
    </location>
</feature>
<evidence type="ECO:0000313" key="6">
    <source>
        <dbReference type="EMBL" id="MCO6395379.1"/>
    </source>
</evidence>
<comment type="caution">
    <text evidence="6">The sequence shown here is derived from an EMBL/GenBank/DDBJ whole genome shotgun (WGS) entry which is preliminary data.</text>
</comment>
<dbReference type="GO" id="GO:0003723">
    <property type="term" value="F:RNA binding"/>
    <property type="evidence" value="ECO:0007669"/>
    <property type="project" value="InterPro"/>
</dbReference>
<sequence>MSRKRRKSPPPLPPRDGLGASRVRVPDAPIAAGDFLTEVIKGQRHRHPDDDAAAVLQRFAVGEVVLRDGTPLSPNDILQPGTDVFFYRRPAPETPVPFTHTVMFEDDNVLVVNKPPFLATMPRAAHITETLTVRLRRETDNEELTPAHRLDRMTSGLLLLTKRREVRGAYQDMFARREVRRLYSAVAPYDPSLPAGPWRHHIVKEHGEVASKIVRGAEPNSETMFLGASRLPSEEETVLQERYGVEGPLARYFLEPISGRTHQLRIQMLDAGVPIIGDSIYPVPHPFGEDDFTKPMLLECISVAFTDPLSGKLVHFTTDPSVRWP</sequence>
<dbReference type="PANTHER" id="PTHR21600">
    <property type="entry name" value="MITOCHONDRIAL RNA PSEUDOURIDINE SYNTHASE"/>
    <property type="match status" value="1"/>
</dbReference>
<evidence type="ECO:0000259" key="5">
    <source>
        <dbReference type="Pfam" id="PF00849"/>
    </source>
</evidence>
<reference evidence="6 7" key="1">
    <citation type="submission" date="2021-01" db="EMBL/GenBank/DDBJ databases">
        <title>Identification and Characterization of Corynebacterium sp.</title>
        <authorList>
            <person name="Luo Q."/>
            <person name="Qu P."/>
            <person name="Chen Q."/>
        </authorList>
    </citation>
    <scope>NUCLEOTIDE SEQUENCE [LARGE SCALE GENOMIC DNA]</scope>
    <source>
        <strain evidence="6 7">MC-18</strain>
    </source>
</reference>
<name>A0AAW5HVP0_9CORY</name>